<dbReference type="HOGENOM" id="CLU_2049702_0_0_1"/>
<reference evidence="1 2" key="1">
    <citation type="submission" date="2013-03" db="EMBL/GenBank/DDBJ databases">
        <title>The Genome Sequence of Exophiala aquamarina CBS 119918.</title>
        <authorList>
            <consortium name="The Broad Institute Genomics Platform"/>
            <person name="Cuomo C."/>
            <person name="de Hoog S."/>
            <person name="Gorbushina A."/>
            <person name="Walker B."/>
            <person name="Young S.K."/>
            <person name="Zeng Q."/>
            <person name="Gargeya S."/>
            <person name="Fitzgerald M."/>
            <person name="Haas B."/>
            <person name="Abouelleil A."/>
            <person name="Allen A.W."/>
            <person name="Alvarado L."/>
            <person name="Arachchi H.M."/>
            <person name="Berlin A.M."/>
            <person name="Chapman S.B."/>
            <person name="Gainer-Dewar J."/>
            <person name="Goldberg J."/>
            <person name="Griggs A."/>
            <person name="Gujja S."/>
            <person name="Hansen M."/>
            <person name="Howarth C."/>
            <person name="Imamovic A."/>
            <person name="Ireland A."/>
            <person name="Larimer J."/>
            <person name="McCowan C."/>
            <person name="Murphy C."/>
            <person name="Pearson M."/>
            <person name="Poon T.W."/>
            <person name="Priest M."/>
            <person name="Roberts A."/>
            <person name="Saif S."/>
            <person name="Shea T."/>
            <person name="Sisk P."/>
            <person name="Sykes S."/>
            <person name="Wortman J."/>
            <person name="Nusbaum C."/>
            <person name="Birren B."/>
        </authorList>
    </citation>
    <scope>NUCLEOTIDE SEQUENCE [LARGE SCALE GENOMIC DNA]</scope>
    <source>
        <strain evidence="1 2">CBS 119918</strain>
    </source>
</reference>
<protein>
    <recommendedName>
        <fullName evidence="3">Glutamate-1-semialdehyde 2,1-aminomutase</fullName>
    </recommendedName>
</protein>
<sequence length="120" mass="13135">MAAGVTGCRLMIKARIEGLNALGDRRGGRIAETLKAQIDIADVRSPKVFVIGSGSLFAVRFSGPDHKILSKLLYHHLLENGVYIASKGFLALTIEITEEHFWPLLVAVDSFIDKYHTSVA</sequence>
<comment type="caution">
    <text evidence="1">The sequence shown here is derived from an EMBL/GenBank/DDBJ whole genome shotgun (WGS) entry which is preliminary data.</text>
</comment>
<dbReference type="OrthoDB" id="425114at2759"/>
<dbReference type="InterPro" id="IPR015421">
    <property type="entry name" value="PyrdxlP-dep_Trfase_major"/>
</dbReference>
<evidence type="ECO:0008006" key="3">
    <source>
        <dbReference type="Google" id="ProtNLM"/>
    </source>
</evidence>
<dbReference type="Gene3D" id="3.90.1150.10">
    <property type="entry name" value="Aspartate Aminotransferase, domain 1"/>
    <property type="match status" value="1"/>
</dbReference>
<dbReference type="EMBL" id="AMGV01000004">
    <property type="protein sequence ID" value="KEF57423.1"/>
    <property type="molecule type" value="Genomic_DNA"/>
</dbReference>
<accession>A0A072PDQ6</accession>
<dbReference type="AlphaFoldDB" id="A0A072PDQ6"/>
<organism evidence="1 2">
    <name type="scientific">Exophiala aquamarina CBS 119918</name>
    <dbReference type="NCBI Taxonomy" id="1182545"/>
    <lineage>
        <taxon>Eukaryota</taxon>
        <taxon>Fungi</taxon>
        <taxon>Dikarya</taxon>
        <taxon>Ascomycota</taxon>
        <taxon>Pezizomycotina</taxon>
        <taxon>Eurotiomycetes</taxon>
        <taxon>Chaetothyriomycetidae</taxon>
        <taxon>Chaetothyriales</taxon>
        <taxon>Herpotrichiellaceae</taxon>
        <taxon>Exophiala</taxon>
    </lineage>
</organism>
<proteinExistence type="predicted"/>
<gene>
    <name evidence="1" type="ORF">A1O9_05340</name>
</gene>
<dbReference type="VEuPathDB" id="FungiDB:A1O9_05340"/>
<dbReference type="RefSeq" id="XP_013260013.1">
    <property type="nucleotide sequence ID" value="XM_013404559.1"/>
</dbReference>
<keyword evidence="2" id="KW-1185">Reference proteome</keyword>
<dbReference type="Proteomes" id="UP000027920">
    <property type="component" value="Unassembled WGS sequence"/>
</dbReference>
<dbReference type="GeneID" id="25280266"/>
<dbReference type="Gene3D" id="3.40.640.10">
    <property type="entry name" value="Type I PLP-dependent aspartate aminotransferase-like (Major domain)"/>
    <property type="match status" value="1"/>
</dbReference>
<name>A0A072PDQ6_9EURO</name>
<evidence type="ECO:0000313" key="2">
    <source>
        <dbReference type="Proteomes" id="UP000027920"/>
    </source>
</evidence>
<evidence type="ECO:0000313" key="1">
    <source>
        <dbReference type="EMBL" id="KEF57423.1"/>
    </source>
</evidence>
<dbReference type="STRING" id="1182545.A0A072PDQ6"/>
<dbReference type="InterPro" id="IPR015422">
    <property type="entry name" value="PyrdxlP-dep_Trfase_small"/>
</dbReference>